<dbReference type="AlphaFoldDB" id="A0A7W7RB92"/>
<keyword evidence="3" id="KW-1185">Reference proteome</keyword>
<evidence type="ECO:0000313" key="2">
    <source>
        <dbReference type="EMBL" id="MBB4928807.1"/>
    </source>
</evidence>
<feature type="compositionally biased region" description="Basic residues" evidence="1">
    <location>
        <begin position="132"/>
        <end position="144"/>
    </location>
</feature>
<accession>A0A7W7RB92</accession>
<organism evidence="2 3">
    <name type="scientific">Kitasatospora kifunensis</name>
    <name type="common">Streptomyces kifunensis</name>
    <dbReference type="NCBI Taxonomy" id="58351"/>
    <lineage>
        <taxon>Bacteria</taxon>
        <taxon>Bacillati</taxon>
        <taxon>Actinomycetota</taxon>
        <taxon>Actinomycetes</taxon>
        <taxon>Kitasatosporales</taxon>
        <taxon>Streptomycetaceae</taxon>
        <taxon>Kitasatospora</taxon>
    </lineage>
</organism>
<dbReference type="Proteomes" id="UP000540506">
    <property type="component" value="Unassembled WGS sequence"/>
</dbReference>
<proteinExistence type="predicted"/>
<gene>
    <name evidence="2" type="ORF">FHR34_007904</name>
</gene>
<feature type="region of interest" description="Disordered" evidence="1">
    <location>
        <begin position="1"/>
        <end position="31"/>
    </location>
</feature>
<dbReference type="EMBL" id="JACHJV010000003">
    <property type="protein sequence ID" value="MBB4928807.1"/>
    <property type="molecule type" value="Genomic_DNA"/>
</dbReference>
<evidence type="ECO:0000313" key="3">
    <source>
        <dbReference type="Proteomes" id="UP000540506"/>
    </source>
</evidence>
<feature type="region of interest" description="Disordered" evidence="1">
    <location>
        <begin position="124"/>
        <end position="155"/>
    </location>
</feature>
<feature type="compositionally biased region" description="Basic and acidic residues" evidence="1">
    <location>
        <begin position="79"/>
        <end position="89"/>
    </location>
</feature>
<name>A0A7W7RB92_KITKI</name>
<feature type="region of interest" description="Disordered" evidence="1">
    <location>
        <begin position="70"/>
        <end position="105"/>
    </location>
</feature>
<dbReference type="RefSeq" id="WP_184946425.1">
    <property type="nucleotide sequence ID" value="NZ_JACHJV010000003.1"/>
</dbReference>
<sequence>MGEVQQGEPVGDVTVQQDHAPGRSGGRPGFVQEGAYRGVQGRGLVTDALSANVPVHVRCGRRPLCRRSVDGQQVGEAGEGGKVRGDVRSKAGQIGHGTGQVQYDPDGRVGIRVLREQVGLEHDEVGGTGVRKPGHIRHPRRSKRGALSAEGRQGADATCGAVEAAAL</sequence>
<comment type="caution">
    <text evidence="2">The sequence shown here is derived from an EMBL/GenBank/DDBJ whole genome shotgun (WGS) entry which is preliminary data.</text>
</comment>
<evidence type="ECO:0000256" key="1">
    <source>
        <dbReference type="SAM" id="MobiDB-lite"/>
    </source>
</evidence>
<reference evidence="2 3" key="1">
    <citation type="submission" date="2020-08" db="EMBL/GenBank/DDBJ databases">
        <title>Sequencing the genomes of 1000 actinobacteria strains.</title>
        <authorList>
            <person name="Klenk H.-P."/>
        </authorList>
    </citation>
    <scope>NUCLEOTIDE SEQUENCE [LARGE SCALE GENOMIC DNA]</scope>
    <source>
        <strain evidence="2 3">DSM 41654</strain>
    </source>
</reference>
<protein>
    <submittedName>
        <fullName evidence="2">Uncharacterized protein</fullName>
    </submittedName>
</protein>